<dbReference type="PANTHER" id="PTHR31252:SF11">
    <property type="entry name" value="DUF4419 DOMAIN-CONTAINING PROTEIN"/>
    <property type="match status" value="1"/>
</dbReference>
<comment type="caution">
    <text evidence="1">The sequence shown here is derived from an EMBL/GenBank/DDBJ whole genome shotgun (WGS) entry which is preliminary data.</text>
</comment>
<protein>
    <submittedName>
        <fullName evidence="1">Uncharacterized protein</fullName>
    </submittedName>
</protein>
<dbReference type="InterPro" id="IPR025533">
    <property type="entry name" value="DUF4419"/>
</dbReference>
<keyword evidence="2" id="KW-1185">Reference proteome</keyword>
<dbReference type="PANTHER" id="PTHR31252">
    <property type="entry name" value="DUF4419 DOMAIN-CONTAINING PROTEIN"/>
    <property type="match status" value="1"/>
</dbReference>
<sequence length="368" mass="41342">MATITFVVAKVDICTKKHTTSEDLTEADLARWAAKNQKLSLENFQTNYPLADDLNGNNRRIENAFIAPAFKAYCEHYPLELSVEDIWVAIAQGVSIHLNENAEKYRELMVSHEGKKTLTLPVDSLRIPDSARPKTENTSVPAINWPVAVRQMGELIRLDMKTDLATLLTTSFSSTTPVEQAVFDCTLMDSVKSYYDFRFSLCCGLPQVTLRGSPEDFQQVINRINQLRTIFMDFHWWLDALIPHLQQLKASAEGKPDIDWWQKICHSVGGGSDISMLAGWLADFVPYISDGKGHYKKARRDHHHYTQGLINGIEFGDLSESVTQTDFILDDNGHEINMKLIAGFLGIGQNAKTGALRPCLGWITALPK</sequence>
<accession>A0A813PM98</accession>
<dbReference type="Pfam" id="PF14388">
    <property type="entry name" value="DUF4419"/>
    <property type="match status" value="1"/>
</dbReference>
<evidence type="ECO:0000313" key="1">
    <source>
        <dbReference type="EMBL" id="CAF0752903.1"/>
    </source>
</evidence>
<name>A0A813PM98_9BILA</name>
<gene>
    <name evidence="1" type="ORF">JXQ802_LOCUS1784</name>
</gene>
<dbReference type="EMBL" id="CAJNOL010000020">
    <property type="protein sequence ID" value="CAF0752903.1"/>
    <property type="molecule type" value="Genomic_DNA"/>
</dbReference>
<dbReference type="Proteomes" id="UP000663870">
    <property type="component" value="Unassembled WGS sequence"/>
</dbReference>
<organism evidence="1 2">
    <name type="scientific">Rotaria sordida</name>
    <dbReference type="NCBI Taxonomy" id="392033"/>
    <lineage>
        <taxon>Eukaryota</taxon>
        <taxon>Metazoa</taxon>
        <taxon>Spiralia</taxon>
        <taxon>Gnathifera</taxon>
        <taxon>Rotifera</taxon>
        <taxon>Eurotatoria</taxon>
        <taxon>Bdelloidea</taxon>
        <taxon>Philodinida</taxon>
        <taxon>Philodinidae</taxon>
        <taxon>Rotaria</taxon>
    </lineage>
</organism>
<evidence type="ECO:0000313" key="2">
    <source>
        <dbReference type="Proteomes" id="UP000663870"/>
    </source>
</evidence>
<dbReference type="AlphaFoldDB" id="A0A813PM98"/>
<proteinExistence type="predicted"/>
<reference evidence="1" key="1">
    <citation type="submission" date="2021-02" db="EMBL/GenBank/DDBJ databases">
        <authorList>
            <person name="Nowell W R."/>
        </authorList>
    </citation>
    <scope>NUCLEOTIDE SEQUENCE</scope>
</reference>